<dbReference type="KEGG" id="nva:G3M78_09540"/>
<dbReference type="PANTHER" id="PTHR30472">
    <property type="entry name" value="FERRIC ENTEROBACTIN TRANSPORT SYSTEM PERMEASE PROTEIN"/>
    <property type="match status" value="1"/>
</dbReference>
<evidence type="ECO:0000313" key="10">
    <source>
        <dbReference type="Proteomes" id="UP000594464"/>
    </source>
</evidence>
<feature type="transmembrane region" description="Helical" evidence="8">
    <location>
        <begin position="6"/>
        <end position="27"/>
    </location>
</feature>
<comment type="similarity">
    <text evidence="2">Belongs to the binding-protein-dependent transport system permease family. FecCD subfamily.</text>
</comment>
<dbReference type="Proteomes" id="UP000594464">
    <property type="component" value="Chromosome"/>
</dbReference>
<feature type="transmembrane region" description="Helical" evidence="8">
    <location>
        <begin position="279"/>
        <end position="304"/>
    </location>
</feature>
<dbReference type="CDD" id="cd06550">
    <property type="entry name" value="TM_ABC_iron-siderophores_like"/>
    <property type="match status" value="1"/>
</dbReference>
<organism evidence="9 10">
    <name type="scientific">Candidatus Nitrohelix vancouverensis</name>
    <dbReference type="NCBI Taxonomy" id="2705534"/>
    <lineage>
        <taxon>Bacteria</taxon>
        <taxon>Pseudomonadati</taxon>
        <taxon>Nitrospinota/Tectimicrobiota group</taxon>
        <taxon>Nitrospinota</taxon>
        <taxon>Nitrospinia</taxon>
        <taxon>Nitrospinales</taxon>
        <taxon>Nitrospinaceae</taxon>
        <taxon>Candidatus Nitrohelix</taxon>
    </lineage>
</organism>
<feature type="transmembrane region" description="Helical" evidence="8">
    <location>
        <begin position="310"/>
        <end position="328"/>
    </location>
</feature>
<dbReference type="GO" id="GO:0005886">
    <property type="term" value="C:plasma membrane"/>
    <property type="evidence" value="ECO:0007669"/>
    <property type="project" value="UniProtKB-SubCell"/>
</dbReference>
<feature type="transmembrane region" description="Helical" evidence="8">
    <location>
        <begin position="87"/>
        <end position="107"/>
    </location>
</feature>
<evidence type="ECO:0000256" key="6">
    <source>
        <dbReference type="ARBA" id="ARBA00022989"/>
    </source>
</evidence>
<proteinExistence type="inferred from homology"/>
<dbReference type="GO" id="GO:0033214">
    <property type="term" value="P:siderophore-iron import into cell"/>
    <property type="evidence" value="ECO:0007669"/>
    <property type="project" value="TreeGrafter"/>
</dbReference>
<protein>
    <submittedName>
        <fullName evidence="9">Iron ABC transporter permease</fullName>
    </submittedName>
</protein>
<evidence type="ECO:0000256" key="4">
    <source>
        <dbReference type="ARBA" id="ARBA00022475"/>
    </source>
</evidence>
<name>A0A7T0C300_9BACT</name>
<dbReference type="InterPro" id="IPR037294">
    <property type="entry name" value="ABC_BtuC-like"/>
</dbReference>
<feature type="transmembrane region" description="Helical" evidence="8">
    <location>
        <begin position="194"/>
        <end position="215"/>
    </location>
</feature>
<dbReference type="PANTHER" id="PTHR30472:SF25">
    <property type="entry name" value="ABC TRANSPORTER PERMEASE PROTEIN MJ0876-RELATED"/>
    <property type="match status" value="1"/>
</dbReference>
<feature type="transmembrane region" description="Helical" evidence="8">
    <location>
        <begin position="61"/>
        <end position="81"/>
    </location>
</feature>
<dbReference type="GO" id="GO:0022857">
    <property type="term" value="F:transmembrane transporter activity"/>
    <property type="evidence" value="ECO:0007669"/>
    <property type="project" value="InterPro"/>
</dbReference>
<dbReference type="InterPro" id="IPR000522">
    <property type="entry name" value="ABC_transptr_permease_BtuC"/>
</dbReference>
<keyword evidence="5 8" id="KW-0812">Transmembrane</keyword>
<gene>
    <name evidence="9" type="ORF">G3M78_09540</name>
</gene>
<dbReference type="FunFam" id="1.10.3470.10:FF:000001">
    <property type="entry name" value="Vitamin B12 ABC transporter permease BtuC"/>
    <property type="match status" value="1"/>
</dbReference>
<evidence type="ECO:0000256" key="3">
    <source>
        <dbReference type="ARBA" id="ARBA00022448"/>
    </source>
</evidence>
<dbReference type="EMBL" id="CP048620">
    <property type="protein sequence ID" value="QPJ65622.1"/>
    <property type="molecule type" value="Genomic_DNA"/>
</dbReference>
<reference evidence="10" key="1">
    <citation type="submission" date="2020-02" db="EMBL/GenBank/DDBJ databases">
        <title>Genomic and physiological characterization of two novel Nitrospinaceae genera.</title>
        <authorList>
            <person name="Mueller A.J."/>
            <person name="Jung M.-Y."/>
            <person name="Strachan C.R."/>
            <person name="Herbold C.W."/>
            <person name="Kirkegaard R.H."/>
            <person name="Daims H."/>
        </authorList>
    </citation>
    <scope>NUCLEOTIDE SEQUENCE [LARGE SCALE GENOMIC DNA]</scope>
</reference>
<dbReference type="Pfam" id="PF01032">
    <property type="entry name" value="FecCD"/>
    <property type="match status" value="1"/>
</dbReference>
<keyword evidence="3" id="KW-0813">Transport</keyword>
<evidence type="ECO:0000256" key="8">
    <source>
        <dbReference type="SAM" id="Phobius"/>
    </source>
</evidence>
<dbReference type="Gene3D" id="1.10.3470.10">
    <property type="entry name" value="ABC transporter involved in vitamin B12 uptake, BtuC"/>
    <property type="match status" value="1"/>
</dbReference>
<feature type="transmembrane region" description="Helical" evidence="8">
    <location>
        <begin position="151"/>
        <end position="173"/>
    </location>
</feature>
<sequence>MNRTRYFSTLFLFFAFLLITIGVAPLIGGTQIDIVRAFSSDIPFEQNIDANILFLARLPRILLAGLAGASLAISGAVFQALLRNDLAAPFTLGVSSGAAFGAVSFIATGASFSFLGIQGISWCAFAGALLAVGLVFSLTRVRNNEFQTATLLLAGVTANFFFAALVMFIHYLSDFMQSFRIVRWLMGGLDITDYGTVLSVVPPVAIGFILLMIIARDLNLISAGVGAAMSRGVDVAKIQQGGFILASLITGTVVAFTGPIGFVGLIAPHIVRLVVGPDLRLLLPTTFMFGAAFLIICDTVARTLISPTEIPVGVITAVLGGPFFVWLLKRKKA</sequence>
<comment type="subcellular location">
    <subcellularLocation>
        <location evidence="1">Cell membrane</location>
        <topology evidence="1">Multi-pass membrane protein</topology>
    </subcellularLocation>
</comment>
<evidence type="ECO:0000256" key="7">
    <source>
        <dbReference type="ARBA" id="ARBA00023136"/>
    </source>
</evidence>
<feature type="transmembrane region" description="Helical" evidence="8">
    <location>
        <begin position="243"/>
        <end position="267"/>
    </location>
</feature>
<dbReference type="AlphaFoldDB" id="A0A7T0C300"/>
<keyword evidence="7 8" id="KW-0472">Membrane</keyword>
<accession>A0A7T0C300</accession>
<evidence type="ECO:0000256" key="5">
    <source>
        <dbReference type="ARBA" id="ARBA00022692"/>
    </source>
</evidence>
<keyword evidence="6 8" id="KW-1133">Transmembrane helix</keyword>
<evidence type="ECO:0000256" key="2">
    <source>
        <dbReference type="ARBA" id="ARBA00007935"/>
    </source>
</evidence>
<dbReference type="SUPFAM" id="SSF81345">
    <property type="entry name" value="ABC transporter involved in vitamin B12 uptake, BtuC"/>
    <property type="match status" value="1"/>
</dbReference>
<evidence type="ECO:0000256" key="1">
    <source>
        <dbReference type="ARBA" id="ARBA00004651"/>
    </source>
</evidence>
<evidence type="ECO:0000313" key="9">
    <source>
        <dbReference type="EMBL" id="QPJ65622.1"/>
    </source>
</evidence>
<feature type="transmembrane region" description="Helical" evidence="8">
    <location>
        <begin position="119"/>
        <end position="139"/>
    </location>
</feature>
<keyword evidence="4" id="KW-1003">Cell membrane</keyword>